<sequence>MSLNKNKLMLVLSSVGMILAILIQMITRIWPMTWTDGQLESYSVILYTALAIPLIMLAVAWRMYHHSHHHPVLPVLITIILTFISNAMIVSGEGDVVFHFSIFLVVALMSFYDDIKLILVMTVIFALFHLMAMFFYTALYFGTHHYNWYMFVLHAVYLVLTSSGISWQIHTKKQYTNQLQEENEYRAEALHSAIHHIQNTSSKLVEHVQMLTQNAKESSGAIKDVVHSIHQIAAGSDEQLERSKQSEEDVQHLNGGVSSVMARTARALESSSSANRLVEQGNRSMVKTKQQIEHIHHHFQHVSQTVYHLENESNQIGKILSVISEIAGQTNLLALNAAIEAARAGESGKGFAVVADEVRKLAAQSNAAAGDISHLIESIQREITVAGGTMRDGVTVAEKGLELVGETESIFAEILNVSNKVALEVRDISAICAQLEENTEHLTDSLQIMAVTSKEHNETSREILVNSQQQMAATLQLSDVTTQLQQLSSNMNDLVMNLSENK</sequence>
<feature type="transmembrane region" description="Helical" evidence="3">
    <location>
        <begin position="9"/>
        <end position="30"/>
    </location>
</feature>
<feature type="transmembrane region" description="Helical" evidence="3">
    <location>
        <begin position="72"/>
        <end position="90"/>
    </location>
</feature>
<keyword evidence="3" id="KW-0472">Membrane</keyword>
<dbReference type="RefSeq" id="WP_379748888.1">
    <property type="nucleotide sequence ID" value="NZ_JBHTCP010000015.1"/>
</dbReference>
<reference evidence="6" key="1">
    <citation type="journal article" date="2019" name="Int. J. Syst. Evol. Microbiol.">
        <title>The Global Catalogue of Microorganisms (GCM) 10K type strain sequencing project: providing services to taxonomists for standard genome sequencing and annotation.</title>
        <authorList>
            <consortium name="The Broad Institute Genomics Platform"/>
            <consortium name="The Broad Institute Genome Sequencing Center for Infectious Disease"/>
            <person name="Wu L."/>
            <person name="Ma J."/>
        </authorList>
    </citation>
    <scope>NUCLEOTIDE SEQUENCE [LARGE SCALE GENOMIC DNA]</scope>
    <source>
        <strain evidence="6">NBRC 106396</strain>
    </source>
</reference>
<dbReference type="Pfam" id="PF00015">
    <property type="entry name" value="MCPsignal"/>
    <property type="match status" value="1"/>
</dbReference>
<keyword evidence="3" id="KW-0812">Transmembrane</keyword>
<comment type="caution">
    <text evidence="5">The sequence shown here is derived from an EMBL/GenBank/DDBJ whole genome shotgun (WGS) entry which is preliminary data.</text>
</comment>
<evidence type="ECO:0000313" key="5">
    <source>
        <dbReference type="EMBL" id="MFC7371871.1"/>
    </source>
</evidence>
<name>A0ABW2NN68_9BACL</name>
<dbReference type="SUPFAM" id="SSF58104">
    <property type="entry name" value="Methyl-accepting chemotaxis protein (MCP) signaling domain"/>
    <property type="match status" value="1"/>
</dbReference>
<keyword evidence="1 2" id="KW-0807">Transducer</keyword>
<dbReference type="EMBL" id="JBHTCP010000015">
    <property type="protein sequence ID" value="MFC7371871.1"/>
    <property type="molecule type" value="Genomic_DNA"/>
</dbReference>
<evidence type="ECO:0000256" key="1">
    <source>
        <dbReference type="ARBA" id="ARBA00023224"/>
    </source>
</evidence>
<dbReference type="Gene3D" id="1.10.287.950">
    <property type="entry name" value="Methyl-accepting chemotaxis protein"/>
    <property type="match status" value="1"/>
</dbReference>
<gene>
    <name evidence="5" type="ORF">ACFQPF_09290</name>
</gene>
<feature type="transmembrane region" description="Helical" evidence="3">
    <location>
        <begin position="148"/>
        <end position="167"/>
    </location>
</feature>
<keyword evidence="3" id="KW-1133">Transmembrane helix</keyword>
<evidence type="ECO:0000256" key="3">
    <source>
        <dbReference type="SAM" id="Phobius"/>
    </source>
</evidence>
<dbReference type="PROSITE" id="PS50111">
    <property type="entry name" value="CHEMOTAXIS_TRANSDUC_2"/>
    <property type="match status" value="1"/>
</dbReference>
<feature type="transmembrane region" description="Helical" evidence="3">
    <location>
        <begin position="42"/>
        <end position="60"/>
    </location>
</feature>
<dbReference type="SMART" id="SM00283">
    <property type="entry name" value="MA"/>
    <property type="match status" value="1"/>
</dbReference>
<protein>
    <submittedName>
        <fullName evidence="5">Methyl-accepting chemotaxis protein</fullName>
    </submittedName>
</protein>
<accession>A0ABW2NN68</accession>
<feature type="transmembrane region" description="Helical" evidence="3">
    <location>
        <begin position="96"/>
        <end position="112"/>
    </location>
</feature>
<feature type="transmembrane region" description="Helical" evidence="3">
    <location>
        <begin position="119"/>
        <end position="142"/>
    </location>
</feature>
<organism evidence="5 6">
    <name type="scientific">Fictibacillus iocasae</name>
    <dbReference type="NCBI Taxonomy" id="2715437"/>
    <lineage>
        <taxon>Bacteria</taxon>
        <taxon>Bacillati</taxon>
        <taxon>Bacillota</taxon>
        <taxon>Bacilli</taxon>
        <taxon>Bacillales</taxon>
        <taxon>Fictibacillaceae</taxon>
        <taxon>Fictibacillus</taxon>
    </lineage>
</organism>
<evidence type="ECO:0000313" key="6">
    <source>
        <dbReference type="Proteomes" id="UP001596549"/>
    </source>
</evidence>
<dbReference type="CDD" id="cd11386">
    <property type="entry name" value="MCP_signal"/>
    <property type="match status" value="1"/>
</dbReference>
<keyword evidence="6" id="KW-1185">Reference proteome</keyword>
<proteinExistence type="predicted"/>
<dbReference type="Proteomes" id="UP001596549">
    <property type="component" value="Unassembled WGS sequence"/>
</dbReference>
<evidence type="ECO:0000259" key="4">
    <source>
        <dbReference type="PROSITE" id="PS50111"/>
    </source>
</evidence>
<dbReference type="InterPro" id="IPR004089">
    <property type="entry name" value="MCPsignal_dom"/>
</dbReference>
<evidence type="ECO:0000256" key="2">
    <source>
        <dbReference type="PROSITE-ProRule" id="PRU00284"/>
    </source>
</evidence>
<dbReference type="PANTHER" id="PTHR32089:SF114">
    <property type="entry name" value="METHYL-ACCEPTING CHEMOTAXIS PROTEIN MCPB"/>
    <property type="match status" value="1"/>
</dbReference>
<dbReference type="PANTHER" id="PTHR32089">
    <property type="entry name" value="METHYL-ACCEPTING CHEMOTAXIS PROTEIN MCPB"/>
    <property type="match status" value="1"/>
</dbReference>
<feature type="domain" description="Methyl-accepting transducer" evidence="4">
    <location>
        <begin position="214"/>
        <end position="450"/>
    </location>
</feature>